<comment type="subcellular location">
    <subcellularLocation>
        <location evidence="1">Nucleus</location>
    </subcellularLocation>
</comment>
<feature type="region of interest" description="Disordered" evidence="3">
    <location>
        <begin position="280"/>
        <end position="307"/>
    </location>
</feature>
<dbReference type="Pfam" id="PF00867">
    <property type="entry name" value="XPG_I"/>
    <property type="match status" value="1"/>
</dbReference>
<feature type="non-terminal residue" evidence="5">
    <location>
        <position position="307"/>
    </location>
</feature>
<dbReference type="SUPFAM" id="SSF47807">
    <property type="entry name" value="5' to 3' exonuclease, C-terminal subdomain"/>
    <property type="match status" value="1"/>
</dbReference>
<evidence type="ECO:0000313" key="6">
    <source>
        <dbReference type="Proteomes" id="UP000001449"/>
    </source>
</evidence>
<dbReference type="PRINTS" id="PR00853">
    <property type="entry name" value="XPGRADSUPER"/>
</dbReference>
<keyword evidence="6" id="KW-1185">Reference proteome</keyword>
<evidence type="ECO:0000313" key="5">
    <source>
        <dbReference type="EMBL" id="EED90154.1"/>
    </source>
</evidence>
<dbReference type="FunFam" id="1.10.150.20:FF:000180">
    <property type="entry name" value="DNA repair enzyme"/>
    <property type="match status" value="1"/>
</dbReference>
<protein>
    <submittedName>
        <fullName evidence="5">DNA repair enzyme</fullName>
    </submittedName>
</protein>
<feature type="compositionally biased region" description="Basic and acidic residues" evidence="3">
    <location>
        <begin position="289"/>
        <end position="299"/>
    </location>
</feature>
<dbReference type="CDD" id="cd09868">
    <property type="entry name" value="PIN_XPG_RAD2"/>
    <property type="match status" value="1"/>
</dbReference>
<dbReference type="SMART" id="SM00279">
    <property type="entry name" value="HhH2"/>
    <property type="match status" value="1"/>
</dbReference>
<evidence type="ECO:0000259" key="4">
    <source>
        <dbReference type="SMART" id="SM00484"/>
    </source>
</evidence>
<dbReference type="GO" id="GO:0003677">
    <property type="term" value="F:DNA binding"/>
    <property type="evidence" value="ECO:0007669"/>
    <property type="project" value="InterPro"/>
</dbReference>
<dbReference type="RefSeq" id="XP_002292179.1">
    <property type="nucleotide sequence ID" value="XM_002292143.1"/>
</dbReference>
<dbReference type="KEGG" id="tps:THAPSDRAFT_263482"/>
<proteinExistence type="predicted"/>
<dbReference type="InterPro" id="IPR008918">
    <property type="entry name" value="HhH2"/>
</dbReference>
<dbReference type="PANTHER" id="PTHR16171:SF7">
    <property type="entry name" value="DNA REPAIR PROTEIN RAD2"/>
    <property type="match status" value="1"/>
</dbReference>
<dbReference type="CDD" id="cd09904">
    <property type="entry name" value="H3TH_XPG"/>
    <property type="match status" value="1"/>
</dbReference>
<reference evidence="5 6" key="2">
    <citation type="journal article" date="2008" name="Nature">
        <title>The Phaeodactylum genome reveals the evolutionary history of diatom genomes.</title>
        <authorList>
            <person name="Bowler C."/>
            <person name="Allen A.E."/>
            <person name="Badger J.H."/>
            <person name="Grimwood J."/>
            <person name="Jabbari K."/>
            <person name="Kuo A."/>
            <person name="Maheswari U."/>
            <person name="Martens C."/>
            <person name="Maumus F."/>
            <person name="Otillar R.P."/>
            <person name="Rayko E."/>
            <person name="Salamov A."/>
            <person name="Vandepoele K."/>
            <person name="Beszteri B."/>
            <person name="Gruber A."/>
            <person name="Heijde M."/>
            <person name="Katinka M."/>
            <person name="Mock T."/>
            <person name="Valentin K."/>
            <person name="Verret F."/>
            <person name="Berges J.A."/>
            <person name="Brownlee C."/>
            <person name="Cadoret J.P."/>
            <person name="Chiovitti A."/>
            <person name="Choi C.J."/>
            <person name="Coesel S."/>
            <person name="De Martino A."/>
            <person name="Detter J.C."/>
            <person name="Durkin C."/>
            <person name="Falciatore A."/>
            <person name="Fournet J."/>
            <person name="Haruta M."/>
            <person name="Huysman M.J."/>
            <person name="Jenkins B.D."/>
            <person name="Jiroutova K."/>
            <person name="Jorgensen R.E."/>
            <person name="Joubert Y."/>
            <person name="Kaplan A."/>
            <person name="Kroger N."/>
            <person name="Kroth P.G."/>
            <person name="La Roche J."/>
            <person name="Lindquist E."/>
            <person name="Lommer M."/>
            <person name="Martin-Jezequel V."/>
            <person name="Lopez P.J."/>
            <person name="Lucas S."/>
            <person name="Mangogna M."/>
            <person name="McGinnis K."/>
            <person name="Medlin L.K."/>
            <person name="Montsant A."/>
            <person name="Oudot-Le Secq M.P."/>
            <person name="Napoli C."/>
            <person name="Obornik M."/>
            <person name="Parker M.S."/>
            <person name="Petit J.L."/>
            <person name="Porcel B.M."/>
            <person name="Poulsen N."/>
            <person name="Robison M."/>
            <person name="Rychlewski L."/>
            <person name="Rynearson T.A."/>
            <person name="Schmutz J."/>
            <person name="Shapiro H."/>
            <person name="Siaut M."/>
            <person name="Stanley M."/>
            <person name="Sussman M.R."/>
            <person name="Taylor A.R."/>
            <person name="Vardi A."/>
            <person name="von Dassow P."/>
            <person name="Vyverman W."/>
            <person name="Willis A."/>
            <person name="Wyrwicz L.S."/>
            <person name="Rokhsar D.S."/>
            <person name="Weissenbach J."/>
            <person name="Armbrust E.V."/>
            <person name="Green B.R."/>
            <person name="Van de Peer Y."/>
            <person name="Grigoriev I.V."/>
        </authorList>
    </citation>
    <scope>NUCLEOTIDE SEQUENCE [LARGE SCALE GENOMIC DNA]</scope>
    <source>
        <strain evidence="5 6">CCMP1335</strain>
    </source>
</reference>
<evidence type="ECO:0000256" key="2">
    <source>
        <dbReference type="ARBA" id="ARBA00023242"/>
    </source>
</evidence>
<evidence type="ECO:0000256" key="1">
    <source>
        <dbReference type="ARBA" id="ARBA00004123"/>
    </source>
</evidence>
<dbReference type="STRING" id="35128.B8C7S2"/>
<dbReference type="EMBL" id="CM000645">
    <property type="protein sequence ID" value="EED90154.1"/>
    <property type="molecule type" value="Genomic_DNA"/>
</dbReference>
<dbReference type="AlphaFoldDB" id="B8C7S2"/>
<dbReference type="InterPro" id="IPR006086">
    <property type="entry name" value="XPG-I_dom"/>
</dbReference>
<dbReference type="eggNOG" id="KOG2520">
    <property type="taxonomic scope" value="Eukaryota"/>
</dbReference>
<dbReference type="InParanoid" id="B8C7S2"/>
<dbReference type="InterPro" id="IPR036279">
    <property type="entry name" value="5-3_exonuclease_C_sf"/>
</dbReference>
<dbReference type="HOGENOM" id="CLU_044286_0_0_1"/>
<dbReference type="GeneID" id="7449266"/>
<dbReference type="InterPro" id="IPR006084">
    <property type="entry name" value="XPG/Rad2"/>
</dbReference>
<dbReference type="GO" id="GO:0004518">
    <property type="term" value="F:nuclease activity"/>
    <property type="evidence" value="ECO:0007669"/>
    <property type="project" value="InterPro"/>
</dbReference>
<evidence type="ECO:0000256" key="3">
    <source>
        <dbReference type="SAM" id="MobiDB-lite"/>
    </source>
</evidence>
<gene>
    <name evidence="5" type="ORF">THAPSDRAFT_263482</name>
</gene>
<dbReference type="PANTHER" id="PTHR16171">
    <property type="entry name" value="DNA REPAIR PROTEIN COMPLEMENTING XP-G CELLS-RELATED"/>
    <property type="match status" value="1"/>
</dbReference>
<sequence>DEERNMERDISTITDEMKEDILELLELCGIPWVESPSEAEAQCAALEELGLVDGVVTEDSDIFVFGGRKVYKNFFNEQQYVEAYYAKDAEKELALGKHQMIALAMLLGGDYTDGVKGVGIVNGMEILQAFPIGEDIHASLQKFREWLDGMGDPPSNADGTLSNEMIFHKKHKSARHRWVAPSDFPSRAIISAYQKPTVDKSEARFSWAKPNMEGLRHFCSETLGWDQEETSRIVGPVLKVLESGSKQTRLESYFMKYDDGIKFAEVRSKRLKAVLDGIQGVDDAAGEDQGPKRDEDSKQPKKRKRRG</sequence>
<dbReference type="Proteomes" id="UP000001449">
    <property type="component" value="Chromosome 9"/>
</dbReference>
<organism evidence="5 6">
    <name type="scientific">Thalassiosira pseudonana</name>
    <name type="common">Marine diatom</name>
    <name type="synonym">Cyclotella nana</name>
    <dbReference type="NCBI Taxonomy" id="35128"/>
    <lineage>
        <taxon>Eukaryota</taxon>
        <taxon>Sar</taxon>
        <taxon>Stramenopiles</taxon>
        <taxon>Ochrophyta</taxon>
        <taxon>Bacillariophyta</taxon>
        <taxon>Coscinodiscophyceae</taxon>
        <taxon>Thalassiosirophycidae</taxon>
        <taxon>Thalassiosirales</taxon>
        <taxon>Thalassiosiraceae</taxon>
        <taxon>Thalassiosira</taxon>
    </lineage>
</organism>
<dbReference type="OMA" id="CTVRFGW"/>
<accession>B8C7S2</accession>
<keyword evidence="2" id="KW-0539">Nucleus</keyword>
<dbReference type="Gene3D" id="1.10.150.20">
    <property type="entry name" value="5' to 3' exonuclease, C-terminal subdomain"/>
    <property type="match status" value="1"/>
</dbReference>
<reference evidence="5 6" key="1">
    <citation type="journal article" date="2004" name="Science">
        <title>The genome of the diatom Thalassiosira pseudonana: ecology, evolution, and metabolism.</title>
        <authorList>
            <person name="Armbrust E.V."/>
            <person name="Berges J.A."/>
            <person name="Bowler C."/>
            <person name="Green B.R."/>
            <person name="Martinez D."/>
            <person name="Putnam N.H."/>
            <person name="Zhou S."/>
            <person name="Allen A.E."/>
            <person name="Apt K.E."/>
            <person name="Bechner M."/>
            <person name="Brzezinski M.A."/>
            <person name="Chaal B.K."/>
            <person name="Chiovitti A."/>
            <person name="Davis A.K."/>
            <person name="Demarest M.S."/>
            <person name="Detter J.C."/>
            <person name="Glavina T."/>
            <person name="Goodstein D."/>
            <person name="Hadi M.Z."/>
            <person name="Hellsten U."/>
            <person name="Hildebrand M."/>
            <person name="Jenkins B.D."/>
            <person name="Jurka J."/>
            <person name="Kapitonov V.V."/>
            <person name="Kroger N."/>
            <person name="Lau W.W."/>
            <person name="Lane T.W."/>
            <person name="Larimer F.W."/>
            <person name="Lippmeier J.C."/>
            <person name="Lucas S."/>
            <person name="Medina M."/>
            <person name="Montsant A."/>
            <person name="Obornik M."/>
            <person name="Parker M.S."/>
            <person name="Palenik B."/>
            <person name="Pazour G.J."/>
            <person name="Richardson P.M."/>
            <person name="Rynearson T.A."/>
            <person name="Saito M.A."/>
            <person name="Schwartz D.C."/>
            <person name="Thamatrakoln K."/>
            <person name="Valentin K."/>
            <person name="Vardi A."/>
            <person name="Wilkerson F.P."/>
            <person name="Rokhsar D.S."/>
        </authorList>
    </citation>
    <scope>NUCLEOTIDE SEQUENCE [LARGE SCALE GENOMIC DNA]</scope>
    <source>
        <strain evidence="5 6">CCMP1335</strain>
    </source>
</reference>
<dbReference type="PaxDb" id="35128-Thaps263482"/>
<name>B8C7S2_THAPS</name>
<dbReference type="SMART" id="SM00484">
    <property type="entry name" value="XPGI"/>
    <property type="match status" value="1"/>
</dbReference>
<dbReference type="GO" id="GO:0005634">
    <property type="term" value="C:nucleus"/>
    <property type="evidence" value="ECO:0007669"/>
    <property type="project" value="UniProtKB-SubCell"/>
</dbReference>
<dbReference type="Gene3D" id="3.40.50.1010">
    <property type="entry name" value="5'-nuclease"/>
    <property type="match status" value="1"/>
</dbReference>
<dbReference type="InterPro" id="IPR029060">
    <property type="entry name" value="PIN-like_dom_sf"/>
</dbReference>
<feature type="domain" description="XPG-I" evidence="4">
    <location>
        <begin position="26"/>
        <end position="95"/>
    </location>
</feature>
<feature type="non-terminal residue" evidence="5">
    <location>
        <position position="1"/>
    </location>
</feature>
<dbReference type="SUPFAM" id="SSF88723">
    <property type="entry name" value="PIN domain-like"/>
    <property type="match status" value="1"/>
</dbReference>